<reference evidence="2" key="1">
    <citation type="submission" date="2016-07" db="EMBL/GenBank/DDBJ databases">
        <authorList>
            <person name="Florea S."/>
            <person name="Webb J.S."/>
            <person name="Jaromczyk J."/>
            <person name="Schardl C.L."/>
        </authorList>
    </citation>
    <scope>NUCLEOTIDE SEQUENCE [LARGE SCALE GENOMIC DNA]</scope>
    <source>
        <strain evidence="2">MV-1</strain>
    </source>
</reference>
<dbReference type="Gene3D" id="3.90.10.10">
    <property type="entry name" value="Cytochrome C3"/>
    <property type="match status" value="1"/>
</dbReference>
<keyword evidence="2" id="KW-1185">Reference proteome</keyword>
<dbReference type="SUPFAM" id="SSF48695">
    <property type="entry name" value="Multiheme cytochromes"/>
    <property type="match status" value="1"/>
</dbReference>
<evidence type="ECO:0000313" key="2">
    <source>
        <dbReference type="Proteomes" id="UP000095347"/>
    </source>
</evidence>
<name>A0A1E5Q9M9_9PROT</name>
<dbReference type="STRING" id="28181.BEN30_06415"/>
<organism evidence="1 2">
    <name type="scientific">Magnetovibrio blakemorei</name>
    <dbReference type="NCBI Taxonomy" id="28181"/>
    <lineage>
        <taxon>Bacteria</taxon>
        <taxon>Pseudomonadati</taxon>
        <taxon>Pseudomonadota</taxon>
        <taxon>Alphaproteobacteria</taxon>
        <taxon>Rhodospirillales</taxon>
        <taxon>Magnetovibrionaceae</taxon>
        <taxon>Magnetovibrio</taxon>
    </lineage>
</organism>
<gene>
    <name evidence="1" type="ORF">BEN30_06415</name>
</gene>
<proteinExistence type="predicted"/>
<dbReference type="EMBL" id="MCGG01000014">
    <property type="protein sequence ID" value="OEJ68388.1"/>
    <property type="molecule type" value="Genomic_DNA"/>
</dbReference>
<comment type="caution">
    <text evidence="1">The sequence shown here is derived from an EMBL/GenBank/DDBJ whole genome shotgun (WGS) entry which is preliminary data.</text>
</comment>
<sequence>MPSPAKAFKGEQCLEPTDVMRRDHMDFLKHQRDETLREGIRGQKYSLNSCIDCHAVTSPDVAGGQVRTLKPFCAQCHAYAAVSIDCFQCHNGAYQPGIGDQSALPADHQAQAMIAALEKQLAKGADK</sequence>
<dbReference type="AlphaFoldDB" id="A0A1E5Q9M9"/>
<dbReference type="InterPro" id="IPR036280">
    <property type="entry name" value="Multihaem_cyt_sf"/>
</dbReference>
<evidence type="ECO:0000313" key="1">
    <source>
        <dbReference type="EMBL" id="OEJ68388.1"/>
    </source>
</evidence>
<dbReference type="Proteomes" id="UP000095347">
    <property type="component" value="Unassembled WGS sequence"/>
</dbReference>
<accession>A0A1E5Q9M9</accession>
<protein>
    <submittedName>
        <fullName evidence="1">Uncharacterized protein</fullName>
    </submittedName>
</protein>